<organism evidence="4 5">
    <name type="scientific">Pectinatus cerevisiiphilus</name>
    <dbReference type="NCBI Taxonomy" id="86956"/>
    <lineage>
        <taxon>Bacteria</taxon>
        <taxon>Bacillati</taxon>
        <taxon>Bacillota</taxon>
        <taxon>Negativicutes</taxon>
        <taxon>Selenomonadales</taxon>
        <taxon>Selenomonadaceae</taxon>
        <taxon>Pectinatus</taxon>
    </lineage>
</organism>
<comment type="similarity">
    <text evidence="1 2">Belongs to the BioY family.</text>
</comment>
<dbReference type="Pfam" id="PF02632">
    <property type="entry name" value="BioY"/>
    <property type="match status" value="1"/>
</dbReference>
<dbReference type="Proteomes" id="UP000295188">
    <property type="component" value="Unassembled WGS sequence"/>
</dbReference>
<dbReference type="GO" id="GO:0005886">
    <property type="term" value="C:plasma membrane"/>
    <property type="evidence" value="ECO:0007669"/>
    <property type="project" value="UniProtKB-SubCell"/>
</dbReference>
<reference evidence="4 5" key="1">
    <citation type="submission" date="2019-03" db="EMBL/GenBank/DDBJ databases">
        <title>Genomic Encyclopedia of Type Strains, Phase IV (KMG-IV): sequencing the most valuable type-strain genomes for metagenomic binning, comparative biology and taxonomic classification.</title>
        <authorList>
            <person name="Goeker M."/>
        </authorList>
    </citation>
    <scope>NUCLEOTIDE SEQUENCE [LARGE SCALE GENOMIC DNA]</scope>
    <source>
        <strain evidence="4 5">DSM 20467</strain>
    </source>
</reference>
<dbReference type="PANTHER" id="PTHR34295">
    <property type="entry name" value="BIOTIN TRANSPORTER BIOY"/>
    <property type="match status" value="1"/>
</dbReference>
<feature type="transmembrane region" description="Helical" evidence="3">
    <location>
        <begin position="7"/>
        <end position="25"/>
    </location>
</feature>
<evidence type="ECO:0000256" key="1">
    <source>
        <dbReference type="ARBA" id="ARBA00010692"/>
    </source>
</evidence>
<evidence type="ECO:0000313" key="4">
    <source>
        <dbReference type="EMBL" id="TCS77349.1"/>
    </source>
</evidence>
<dbReference type="RefSeq" id="WP_132550891.1">
    <property type="nucleotide sequence ID" value="NZ_SMAA01000016.1"/>
</dbReference>
<evidence type="ECO:0000256" key="3">
    <source>
        <dbReference type="SAM" id="Phobius"/>
    </source>
</evidence>
<keyword evidence="2" id="KW-1003">Cell membrane</keyword>
<dbReference type="EMBL" id="SMAA01000016">
    <property type="protein sequence ID" value="TCS77349.1"/>
    <property type="molecule type" value="Genomic_DNA"/>
</dbReference>
<evidence type="ECO:0000313" key="5">
    <source>
        <dbReference type="Proteomes" id="UP000295188"/>
    </source>
</evidence>
<feature type="transmembrane region" description="Helical" evidence="3">
    <location>
        <begin position="78"/>
        <end position="98"/>
    </location>
</feature>
<comment type="subcellular location">
    <subcellularLocation>
        <location evidence="2">Cell membrane</location>
        <topology evidence="2">Multi-pass membrane protein</topology>
    </subcellularLocation>
</comment>
<keyword evidence="5" id="KW-1185">Reference proteome</keyword>
<keyword evidence="2" id="KW-0813">Transport</keyword>
<keyword evidence="3" id="KW-0812">Transmembrane</keyword>
<keyword evidence="3" id="KW-1133">Transmembrane helix</keyword>
<evidence type="ECO:0000256" key="2">
    <source>
        <dbReference type="PIRNR" id="PIRNR016661"/>
    </source>
</evidence>
<protein>
    <recommendedName>
        <fullName evidence="2">Biotin transporter</fullName>
    </recommendedName>
</protein>
<accession>A0A4R3K3P4</accession>
<dbReference type="InterPro" id="IPR003784">
    <property type="entry name" value="BioY"/>
</dbReference>
<feature type="transmembrane region" description="Helical" evidence="3">
    <location>
        <begin position="143"/>
        <end position="164"/>
    </location>
</feature>
<dbReference type="OrthoDB" id="9803495at2"/>
<keyword evidence="2 3" id="KW-0472">Membrane</keyword>
<comment type="caution">
    <text evidence="4">The sequence shown here is derived from an EMBL/GenBank/DDBJ whole genome shotgun (WGS) entry which is preliminary data.</text>
</comment>
<dbReference type="PANTHER" id="PTHR34295:SF1">
    <property type="entry name" value="BIOTIN TRANSPORTER BIOY"/>
    <property type="match status" value="1"/>
</dbReference>
<feature type="transmembrane region" description="Helical" evidence="3">
    <location>
        <begin position="110"/>
        <end position="137"/>
    </location>
</feature>
<dbReference type="GO" id="GO:0015225">
    <property type="term" value="F:biotin transmembrane transporter activity"/>
    <property type="evidence" value="ECO:0007669"/>
    <property type="project" value="UniProtKB-UniRule"/>
</dbReference>
<dbReference type="AlphaFoldDB" id="A0A4R3K3P4"/>
<dbReference type="PIRSF" id="PIRSF016661">
    <property type="entry name" value="BioY"/>
    <property type="match status" value="1"/>
</dbReference>
<proteinExistence type="inferred from homology"/>
<gene>
    <name evidence="4" type="ORF">EDC37_11613</name>
</gene>
<sequence length="176" mass="18518">MSSTRTMSKMAVCVAIICISAYLSFPIPFTTIPFTFLTLALLLTAFLLTPSQTFIVLIVYVLLGAVGLPVFVGGSGGIGALLSPSGGYLLGFIVAYPISSMLKGHDAKLLHYFAAGLVSIPITYFFGVAGLCLITKISITQAIIIGALPFIIGDIVKNFLAAYIGSHLQKVLPKDA</sequence>
<feature type="transmembrane region" description="Helical" evidence="3">
    <location>
        <begin position="54"/>
        <end position="72"/>
    </location>
</feature>
<name>A0A4R3K3P4_9FIRM</name>
<dbReference type="Gene3D" id="1.10.1760.20">
    <property type="match status" value="1"/>
</dbReference>